<proteinExistence type="inferred from homology"/>
<evidence type="ECO:0000256" key="6">
    <source>
        <dbReference type="ARBA" id="ARBA00022552"/>
    </source>
</evidence>
<keyword evidence="8 12" id="KW-0808">Transferase</keyword>
<evidence type="ECO:0000256" key="7">
    <source>
        <dbReference type="ARBA" id="ARBA00022603"/>
    </source>
</evidence>
<evidence type="ECO:0000256" key="10">
    <source>
        <dbReference type="ARBA" id="ARBA00025699"/>
    </source>
</evidence>
<evidence type="ECO:0000256" key="11">
    <source>
        <dbReference type="ARBA" id="ARBA00047944"/>
    </source>
</evidence>
<dbReference type="Proteomes" id="UP001165383">
    <property type="component" value="Unassembled WGS sequence"/>
</dbReference>
<dbReference type="InterPro" id="IPR029028">
    <property type="entry name" value="Alpha/beta_knot_MTases"/>
</dbReference>
<evidence type="ECO:0000256" key="2">
    <source>
        <dbReference type="ARBA" id="ARBA00005528"/>
    </source>
</evidence>
<dbReference type="PIRSF" id="PIRSF015601">
    <property type="entry name" value="MTase_slr0722"/>
    <property type="match status" value="1"/>
</dbReference>
<dbReference type="InterPro" id="IPR046886">
    <property type="entry name" value="RsmE_MTase_dom"/>
</dbReference>
<dbReference type="Pfam" id="PF04452">
    <property type="entry name" value="Methyltrans_RNA"/>
    <property type="match status" value="1"/>
</dbReference>
<feature type="domain" description="Ribosomal RNA small subunit methyltransferase E PUA-like" evidence="14">
    <location>
        <begin position="29"/>
        <end position="74"/>
    </location>
</feature>
<dbReference type="GO" id="GO:0032259">
    <property type="term" value="P:methylation"/>
    <property type="evidence" value="ECO:0007669"/>
    <property type="project" value="UniProtKB-KW"/>
</dbReference>
<keyword evidence="5 12" id="KW-0963">Cytoplasm</keyword>
<dbReference type="InterPro" id="IPR015947">
    <property type="entry name" value="PUA-like_sf"/>
</dbReference>
<dbReference type="PANTHER" id="PTHR30027">
    <property type="entry name" value="RIBOSOMAL RNA SMALL SUBUNIT METHYLTRANSFERASE E"/>
    <property type="match status" value="1"/>
</dbReference>
<organism evidence="15 16">
    <name type="scientific">Sphingomonas brevis</name>
    <dbReference type="NCBI Taxonomy" id="2908206"/>
    <lineage>
        <taxon>Bacteria</taxon>
        <taxon>Pseudomonadati</taxon>
        <taxon>Pseudomonadota</taxon>
        <taxon>Alphaproteobacteria</taxon>
        <taxon>Sphingomonadales</taxon>
        <taxon>Sphingomonadaceae</taxon>
        <taxon>Sphingomonas</taxon>
    </lineage>
</organism>
<dbReference type="SUPFAM" id="SSF75217">
    <property type="entry name" value="alpha/beta knot"/>
    <property type="match status" value="1"/>
</dbReference>
<evidence type="ECO:0000256" key="3">
    <source>
        <dbReference type="ARBA" id="ARBA00012328"/>
    </source>
</evidence>
<dbReference type="NCBIfam" id="NF008696">
    <property type="entry name" value="PRK11713.3-5"/>
    <property type="match status" value="1"/>
</dbReference>
<evidence type="ECO:0000256" key="9">
    <source>
        <dbReference type="ARBA" id="ARBA00022691"/>
    </source>
</evidence>
<name>A0ABT0SD51_9SPHN</name>
<comment type="caution">
    <text evidence="15">The sequence shown here is derived from an EMBL/GenBank/DDBJ whole genome shotgun (WGS) entry which is preliminary data.</text>
</comment>
<evidence type="ECO:0000256" key="1">
    <source>
        <dbReference type="ARBA" id="ARBA00004496"/>
    </source>
</evidence>
<evidence type="ECO:0000256" key="8">
    <source>
        <dbReference type="ARBA" id="ARBA00022679"/>
    </source>
</evidence>
<dbReference type="RefSeq" id="WP_249916428.1">
    <property type="nucleotide sequence ID" value="NZ_JAMGBB010000001.1"/>
</dbReference>
<dbReference type="SUPFAM" id="SSF88697">
    <property type="entry name" value="PUA domain-like"/>
    <property type="match status" value="1"/>
</dbReference>
<dbReference type="NCBIfam" id="TIGR00046">
    <property type="entry name" value="RsmE family RNA methyltransferase"/>
    <property type="match status" value="1"/>
</dbReference>
<dbReference type="CDD" id="cd18084">
    <property type="entry name" value="RsmE-like"/>
    <property type="match status" value="1"/>
</dbReference>
<keyword evidence="7 12" id="KW-0489">Methyltransferase</keyword>
<comment type="catalytic activity">
    <reaction evidence="11 12">
        <text>uridine(1498) in 16S rRNA + S-adenosyl-L-methionine = N(3)-methyluridine(1498) in 16S rRNA + S-adenosyl-L-homocysteine + H(+)</text>
        <dbReference type="Rhea" id="RHEA:42920"/>
        <dbReference type="Rhea" id="RHEA-COMP:10283"/>
        <dbReference type="Rhea" id="RHEA-COMP:10284"/>
        <dbReference type="ChEBI" id="CHEBI:15378"/>
        <dbReference type="ChEBI" id="CHEBI:57856"/>
        <dbReference type="ChEBI" id="CHEBI:59789"/>
        <dbReference type="ChEBI" id="CHEBI:65315"/>
        <dbReference type="ChEBI" id="CHEBI:74502"/>
        <dbReference type="EC" id="2.1.1.193"/>
    </reaction>
</comment>
<comment type="function">
    <text evidence="10 12">Specifically methylates the N3 position of the uracil ring of uridine 1498 (m3U1498) in 16S rRNA. Acts on the fully assembled 30S ribosomal subunit.</text>
</comment>
<dbReference type="GO" id="GO:0008168">
    <property type="term" value="F:methyltransferase activity"/>
    <property type="evidence" value="ECO:0007669"/>
    <property type="project" value="UniProtKB-KW"/>
</dbReference>
<dbReference type="PANTHER" id="PTHR30027:SF3">
    <property type="entry name" value="16S RRNA (URACIL(1498)-N(3))-METHYLTRANSFERASE"/>
    <property type="match status" value="1"/>
</dbReference>
<dbReference type="InterPro" id="IPR006700">
    <property type="entry name" value="RsmE"/>
</dbReference>
<keyword evidence="9 12" id="KW-0949">S-adenosyl-L-methionine</keyword>
<feature type="domain" description="Ribosomal RNA small subunit methyltransferase E methyltransferase" evidence="13">
    <location>
        <begin position="87"/>
        <end position="238"/>
    </location>
</feature>
<dbReference type="InterPro" id="IPR046887">
    <property type="entry name" value="RsmE_PUA-like"/>
</dbReference>
<sequence>MPATPAWPPKSLPRLYVAAPLGAGARVELDAAQSNYLGNVMRLKEGDQLLLFDGMSGEWLAAIAEAGKKRMTLLVDEPTRPQEAVPDLWLAFAPVKKGRVDWLVEKAVELGVARLLPVVSQRTIVDKLNLDRMRAHIIEAAEQCGRTALADIDEAMKLDSFLKVRDPARTLYFADETGGEAASKAFKPGPALVLVGPEGGFTPGEAAAIRSAPNALPVSLGPRILRAETAALAAVAAWMAAVGDWQ</sequence>
<keyword evidence="6 12" id="KW-0698">rRNA processing</keyword>
<gene>
    <name evidence="15" type="ORF">LZ518_13175</name>
</gene>
<dbReference type="EMBL" id="JAMGBB010000001">
    <property type="protein sequence ID" value="MCL6742079.1"/>
    <property type="molecule type" value="Genomic_DNA"/>
</dbReference>
<evidence type="ECO:0000313" key="16">
    <source>
        <dbReference type="Proteomes" id="UP001165383"/>
    </source>
</evidence>
<dbReference type="Gene3D" id="3.40.1280.10">
    <property type="match status" value="1"/>
</dbReference>
<evidence type="ECO:0000256" key="12">
    <source>
        <dbReference type="PIRNR" id="PIRNR015601"/>
    </source>
</evidence>
<evidence type="ECO:0000256" key="4">
    <source>
        <dbReference type="ARBA" id="ARBA00013673"/>
    </source>
</evidence>
<evidence type="ECO:0000256" key="5">
    <source>
        <dbReference type="ARBA" id="ARBA00022490"/>
    </source>
</evidence>
<accession>A0ABT0SD51</accession>
<dbReference type="Pfam" id="PF20260">
    <property type="entry name" value="PUA_4"/>
    <property type="match status" value="1"/>
</dbReference>
<reference evidence="15" key="1">
    <citation type="submission" date="2022-05" db="EMBL/GenBank/DDBJ databases">
        <authorList>
            <person name="Jo J.-H."/>
            <person name="Im W.-T."/>
        </authorList>
    </citation>
    <scope>NUCLEOTIDE SEQUENCE</scope>
    <source>
        <strain evidence="15">RB56-2</strain>
    </source>
</reference>
<dbReference type="InterPro" id="IPR029026">
    <property type="entry name" value="tRNA_m1G_MTases_N"/>
</dbReference>
<dbReference type="Gene3D" id="2.40.240.20">
    <property type="entry name" value="Hypothetical PUA domain-like, domain 1"/>
    <property type="match status" value="1"/>
</dbReference>
<comment type="subcellular location">
    <subcellularLocation>
        <location evidence="1 12">Cytoplasm</location>
    </subcellularLocation>
</comment>
<evidence type="ECO:0000313" key="15">
    <source>
        <dbReference type="EMBL" id="MCL6742079.1"/>
    </source>
</evidence>
<keyword evidence="16" id="KW-1185">Reference proteome</keyword>
<protein>
    <recommendedName>
        <fullName evidence="4 12">Ribosomal RNA small subunit methyltransferase E</fullName>
        <ecNumber evidence="3 12">2.1.1.193</ecNumber>
    </recommendedName>
</protein>
<evidence type="ECO:0000259" key="14">
    <source>
        <dbReference type="Pfam" id="PF20260"/>
    </source>
</evidence>
<dbReference type="EC" id="2.1.1.193" evidence="3 12"/>
<evidence type="ECO:0000259" key="13">
    <source>
        <dbReference type="Pfam" id="PF04452"/>
    </source>
</evidence>
<comment type="similarity">
    <text evidence="2 12">Belongs to the RNA methyltransferase RsmE family.</text>
</comment>